<evidence type="ECO:0000313" key="2">
    <source>
        <dbReference type="Proteomes" id="UP000484381"/>
    </source>
</evidence>
<dbReference type="AlphaFoldDB" id="A0A7X1TKR2"/>
<comment type="caution">
    <text evidence="1">The sequence shown here is derived from an EMBL/GenBank/DDBJ whole genome shotgun (WGS) entry which is preliminary data.</text>
</comment>
<dbReference type="EMBL" id="WHNP01000085">
    <property type="protein sequence ID" value="MPW22977.1"/>
    <property type="molecule type" value="Genomic_DNA"/>
</dbReference>
<gene>
    <name evidence="1" type="ORF">GCT13_40890</name>
</gene>
<accession>A0A7X1TKR2</accession>
<evidence type="ECO:0000313" key="1">
    <source>
        <dbReference type="EMBL" id="MPW22977.1"/>
    </source>
</evidence>
<proteinExistence type="predicted"/>
<keyword evidence="2" id="KW-1185">Reference proteome</keyword>
<dbReference type="RefSeq" id="WP_152767542.1">
    <property type="nucleotide sequence ID" value="NZ_WHNP01000085.1"/>
</dbReference>
<protein>
    <submittedName>
        <fullName evidence="1">Uncharacterized protein</fullName>
    </submittedName>
</protein>
<name>A0A7X1TKR2_9BURK</name>
<reference evidence="1 2" key="1">
    <citation type="submission" date="2019-10" db="EMBL/GenBank/DDBJ databases">
        <title>Paraburkholderia sp. isolated from nodules of Mimosa pudica from Brazilian Atlantic Forest soils.</title>
        <authorList>
            <person name="Paulitsch F."/>
            <person name="Hungria M."/>
            <person name="Dall'Agnol R."/>
        </authorList>
    </citation>
    <scope>NUCLEOTIDE SEQUENCE [LARGE SCALE GENOMIC DNA]</scope>
    <source>
        <strain evidence="1 2">CNPSo 3157</strain>
    </source>
</reference>
<organism evidence="1 2">
    <name type="scientific">Paraburkholderia franconis</name>
    <dbReference type="NCBI Taxonomy" id="2654983"/>
    <lineage>
        <taxon>Bacteria</taxon>
        <taxon>Pseudomonadati</taxon>
        <taxon>Pseudomonadota</taxon>
        <taxon>Betaproteobacteria</taxon>
        <taxon>Burkholderiales</taxon>
        <taxon>Burkholderiaceae</taxon>
        <taxon>Paraburkholderia</taxon>
    </lineage>
</organism>
<dbReference type="Proteomes" id="UP000484381">
    <property type="component" value="Unassembled WGS sequence"/>
</dbReference>
<sequence>MSYDLFFNFPTPVPSTDIERHFSGRPNYQVGDAAVYQNPHTGVYFQFTWPRDSVDGKVGRVAFNVNYFRPHVFGLEAEAEVHAFVMRFSPKIEDPQLHGMGAGPYAPERFLSGWNTGNEAAYEAILQMQ</sequence>